<dbReference type="AlphaFoldDB" id="A0A177F6C7"/>
<feature type="compositionally biased region" description="Basic residues" evidence="1">
    <location>
        <begin position="347"/>
        <end position="359"/>
    </location>
</feature>
<dbReference type="OrthoDB" id="4161563at2759"/>
<evidence type="ECO:0000313" key="3">
    <source>
        <dbReference type="Proteomes" id="UP000077002"/>
    </source>
</evidence>
<comment type="caution">
    <text evidence="2">The sequence shown here is derived from an EMBL/GenBank/DDBJ whole genome shotgun (WGS) entry which is preliminary data.</text>
</comment>
<feature type="region of interest" description="Disordered" evidence="1">
    <location>
        <begin position="284"/>
        <end position="476"/>
    </location>
</feature>
<dbReference type="GeneID" id="34601195"/>
<feature type="compositionally biased region" description="Basic and acidic residues" evidence="1">
    <location>
        <begin position="362"/>
        <end position="376"/>
    </location>
</feature>
<dbReference type="Proteomes" id="UP000077002">
    <property type="component" value="Unassembled WGS sequence"/>
</dbReference>
<feature type="compositionally biased region" description="Low complexity" evidence="1">
    <location>
        <begin position="332"/>
        <end position="346"/>
    </location>
</feature>
<sequence length="476" mass="54183">MAFLGDSIRGDGLMRLHTALAAIEEDFPQLSGSMSRSRFDHPPPPYASDLSGATTRSPSPNILTKEQQSRRDRRDQLLDERSASRPNHQFRQQRAEEEERIIEADRNQTWCLRVGESFSEVAYNIVKKRWVEQGIWSDKWTSTALGRWKHEEPLEIESDWETDPEVPPHFLSPRPKSRRLKSDDARRRIAERRAVLEREREASRPYYQFIYQISKERERMHQKATSGDDDFPEDINTRAYEVVKNTWHRRKIWNEAWGVMPGMSWKHEKPWDQAIAEFGLELTPPREVSNPAPVTRTLDQPGTNGLALNIGGSFPFQGNGDGSTQQESYGHTEPSGSTPSSTSNPSKSHKPRPRTKRNPAPRSDRNTSDRKDDKPRSLPGGPLDPMHSSRISKSAVKRNAPLQRQAKPAQALHDNTLPPAQGDAAASISPRRSGRIQLLERAADNKMDGIASRKHQRRGTSRVKKRSTSTPNKARQ</sequence>
<name>A0A177F6C7_9EURO</name>
<feature type="region of interest" description="Disordered" evidence="1">
    <location>
        <begin position="32"/>
        <end position="96"/>
    </location>
</feature>
<accession>A0A177F6C7</accession>
<feature type="compositionally biased region" description="Basic residues" evidence="1">
    <location>
        <begin position="452"/>
        <end position="467"/>
    </location>
</feature>
<evidence type="ECO:0000313" key="2">
    <source>
        <dbReference type="EMBL" id="OAG39757.1"/>
    </source>
</evidence>
<reference evidence="2 3" key="1">
    <citation type="submission" date="2016-03" db="EMBL/GenBank/DDBJ databases">
        <title>Draft genome sequence of the Fonsecaea monophora CBS 269.37.</title>
        <authorList>
            <person name="Bombassaro A."/>
            <person name="Vinicius W.A."/>
            <person name="De Hoog S."/>
            <person name="Sun J."/>
            <person name="Souza E.M."/>
            <person name="Raittz R.T."/>
            <person name="Costa F."/>
            <person name="Leao A.C."/>
            <person name="Tadra-Sfeir M.Z."/>
            <person name="Baura V."/>
            <person name="Balsanelli E."/>
            <person name="Pedrosa F.O."/>
            <person name="Moreno L.F."/>
            <person name="Steffens M.B."/>
            <person name="Xi L."/>
            <person name="Bocca A.L."/>
            <person name="Felipe M.S."/>
            <person name="Teixeira M."/>
            <person name="Telles Filho F.Q."/>
            <person name="Azevedo C.M."/>
            <person name="Gomes R."/>
            <person name="Vicente V.A."/>
        </authorList>
    </citation>
    <scope>NUCLEOTIDE SEQUENCE [LARGE SCALE GENOMIC DNA]</scope>
    <source>
        <strain evidence="2 3">CBS 269.37</strain>
    </source>
</reference>
<dbReference type="EMBL" id="LVKK01000040">
    <property type="protein sequence ID" value="OAG39757.1"/>
    <property type="molecule type" value="Genomic_DNA"/>
</dbReference>
<feature type="compositionally biased region" description="Polar residues" evidence="1">
    <location>
        <begin position="51"/>
        <end position="65"/>
    </location>
</feature>
<proteinExistence type="predicted"/>
<gene>
    <name evidence="2" type="ORF">AYO21_06032</name>
</gene>
<feature type="compositionally biased region" description="Basic and acidic residues" evidence="1">
    <location>
        <begin position="67"/>
        <end position="83"/>
    </location>
</feature>
<organism evidence="2 3">
    <name type="scientific">Fonsecaea monophora</name>
    <dbReference type="NCBI Taxonomy" id="254056"/>
    <lineage>
        <taxon>Eukaryota</taxon>
        <taxon>Fungi</taxon>
        <taxon>Dikarya</taxon>
        <taxon>Ascomycota</taxon>
        <taxon>Pezizomycotina</taxon>
        <taxon>Eurotiomycetes</taxon>
        <taxon>Chaetothyriomycetidae</taxon>
        <taxon>Chaetothyriales</taxon>
        <taxon>Herpotrichiellaceae</taxon>
        <taxon>Fonsecaea</taxon>
    </lineage>
</organism>
<keyword evidence="3" id="KW-1185">Reference proteome</keyword>
<dbReference type="RefSeq" id="XP_022511709.1">
    <property type="nucleotide sequence ID" value="XM_022655997.1"/>
</dbReference>
<evidence type="ECO:0000256" key="1">
    <source>
        <dbReference type="SAM" id="MobiDB-lite"/>
    </source>
</evidence>
<feature type="region of interest" description="Disordered" evidence="1">
    <location>
        <begin position="159"/>
        <end position="185"/>
    </location>
</feature>
<protein>
    <submittedName>
        <fullName evidence="2">Uncharacterized protein</fullName>
    </submittedName>
</protein>